<sequence length="190" mass="21358">MLIKQFEKLADVLVENETCPAENRDFIVYGLSSALELSLSIITTLILGSIFGMFIESIVFLASFSFLRTYAGGYHAEKASTCYFASSLIIALVLITTKLIPLKLILIVSLVFLIVSVPFILKLSPVSAKHKPLDKEEVAYFKKKILLHMAIELVFMIILLYFNQLRLVFICALGMFILLIALLLQYILSK</sequence>
<organism evidence="9 10">
    <name type="scientific">Clostridium collagenovorans DSM 3089</name>
    <dbReference type="NCBI Taxonomy" id="1121306"/>
    <lineage>
        <taxon>Bacteria</taxon>
        <taxon>Bacillati</taxon>
        <taxon>Bacillota</taxon>
        <taxon>Clostridia</taxon>
        <taxon>Eubacteriales</taxon>
        <taxon>Clostridiaceae</taxon>
        <taxon>Clostridium</taxon>
    </lineage>
</organism>
<name>A0A1M5V195_9CLOT</name>
<feature type="transmembrane region" description="Helical" evidence="8">
    <location>
        <begin position="167"/>
        <end position="188"/>
    </location>
</feature>
<keyword evidence="6 8" id="KW-1133">Transmembrane helix</keyword>
<evidence type="ECO:0000256" key="3">
    <source>
        <dbReference type="ARBA" id="ARBA00022670"/>
    </source>
</evidence>
<proteinExistence type="predicted"/>
<dbReference type="EMBL" id="FQXP01000004">
    <property type="protein sequence ID" value="SHH69077.1"/>
    <property type="molecule type" value="Genomic_DNA"/>
</dbReference>
<feature type="transmembrane region" description="Helical" evidence="8">
    <location>
        <begin position="145"/>
        <end position="161"/>
    </location>
</feature>
<keyword evidence="3" id="KW-0645">Protease</keyword>
<dbReference type="Pfam" id="PF04647">
    <property type="entry name" value="AgrB"/>
    <property type="match status" value="1"/>
</dbReference>
<dbReference type="SMART" id="SM00793">
    <property type="entry name" value="AgrB"/>
    <property type="match status" value="1"/>
</dbReference>
<evidence type="ECO:0000256" key="1">
    <source>
        <dbReference type="ARBA" id="ARBA00022475"/>
    </source>
</evidence>
<keyword evidence="4 8" id="KW-0812">Transmembrane</keyword>
<dbReference type="STRING" id="1121306.SAMN02745196_01049"/>
<gene>
    <name evidence="9" type="ORF">SAMN02745196_01049</name>
</gene>
<dbReference type="InterPro" id="IPR006741">
    <property type="entry name" value="AgrB"/>
</dbReference>
<keyword evidence="10" id="KW-1185">Reference proteome</keyword>
<evidence type="ECO:0000256" key="6">
    <source>
        <dbReference type="ARBA" id="ARBA00022989"/>
    </source>
</evidence>
<evidence type="ECO:0000313" key="10">
    <source>
        <dbReference type="Proteomes" id="UP000184526"/>
    </source>
</evidence>
<dbReference type="AlphaFoldDB" id="A0A1M5V195"/>
<evidence type="ECO:0000256" key="4">
    <source>
        <dbReference type="ARBA" id="ARBA00022692"/>
    </source>
</evidence>
<keyword evidence="7 8" id="KW-0472">Membrane</keyword>
<keyword evidence="2" id="KW-0673">Quorum sensing</keyword>
<reference evidence="9 10" key="1">
    <citation type="submission" date="2016-11" db="EMBL/GenBank/DDBJ databases">
        <authorList>
            <person name="Jaros S."/>
            <person name="Januszkiewicz K."/>
            <person name="Wedrychowicz H."/>
        </authorList>
    </citation>
    <scope>NUCLEOTIDE SEQUENCE [LARGE SCALE GENOMIC DNA]</scope>
    <source>
        <strain evidence="9 10">DSM 3089</strain>
    </source>
</reference>
<protein>
    <submittedName>
        <fullName evidence="9">Accessory gene regulator B</fullName>
    </submittedName>
</protein>
<evidence type="ECO:0000256" key="7">
    <source>
        <dbReference type="ARBA" id="ARBA00023136"/>
    </source>
</evidence>
<dbReference type="GO" id="GO:0016020">
    <property type="term" value="C:membrane"/>
    <property type="evidence" value="ECO:0007669"/>
    <property type="project" value="InterPro"/>
</dbReference>
<keyword evidence="5" id="KW-0378">Hydrolase</keyword>
<evidence type="ECO:0000256" key="2">
    <source>
        <dbReference type="ARBA" id="ARBA00022654"/>
    </source>
</evidence>
<evidence type="ECO:0000256" key="8">
    <source>
        <dbReference type="SAM" id="Phobius"/>
    </source>
</evidence>
<dbReference type="OrthoDB" id="9815055at2"/>
<feature type="transmembrane region" description="Helical" evidence="8">
    <location>
        <begin position="41"/>
        <end position="67"/>
    </location>
</feature>
<dbReference type="GO" id="GO:0008233">
    <property type="term" value="F:peptidase activity"/>
    <property type="evidence" value="ECO:0007669"/>
    <property type="project" value="UniProtKB-KW"/>
</dbReference>
<evidence type="ECO:0000256" key="5">
    <source>
        <dbReference type="ARBA" id="ARBA00022801"/>
    </source>
</evidence>
<dbReference type="GO" id="GO:0009372">
    <property type="term" value="P:quorum sensing"/>
    <property type="evidence" value="ECO:0007669"/>
    <property type="project" value="UniProtKB-KW"/>
</dbReference>
<dbReference type="RefSeq" id="WP_072830801.1">
    <property type="nucleotide sequence ID" value="NZ_FQXP01000004.1"/>
</dbReference>
<dbReference type="GO" id="GO:0006508">
    <property type="term" value="P:proteolysis"/>
    <property type="evidence" value="ECO:0007669"/>
    <property type="project" value="UniProtKB-KW"/>
</dbReference>
<feature type="transmembrane region" description="Helical" evidence="8">
    <location>
        <begin position="102"/>
        <end position="124"/>
    </location>
</feature>
<keyword evidence="1" id="KW-1003">Cell membrane</keyword>
<evidence type="ECO:0000313" key="9">
    <source>
        <dbReference type="EMBL" id="SHH69077.1"/>
    </source>
</evidence>
<accession>A0A1M5V195</accession>
<dbReference type="Proteomes" id="UP000184526">
    <property type="component" value="Unassembled WGS sequence"/>
</dbReference>